<evidence type="ECO:0000256" key="1">
    <source>
        <dbReference type="ARBA" id="ARBA00005820"/>
    </source>
</evidence>
<dbReference type="Gene3D" id="1.10.10.10">
    <property type="entry name" value="Winged helix-like DNA-binding domain superfamily/Winged helix DNA-binding domain"/>
    <property type="match status" value="1"/>
</dbReference>
<evidence type="ECO:0000256" key="5">
    <source>
        <dbReference type="PROSITE-ProRule" id="PRU01091"/>
    </source>
</evidence>
<organism evidence="8 9">
    <name type="scientific">Virgisporangium ochraceum</name>
    <dbReference type="NCBI Taxonomy" id="65505"/>
    <lineage>
        <taxon>Bacteria</taxon>
        <taxon>Bacillati</taxon>
        <taxon>Actinomycetota</taxon>
        <taxon>Actinomycetes</taxon>
        <taxon>Micromonosporales</taxon>
        <taxon>Micromonosporaceae</taxon>
        <taxon>Virgisporangium</taxon>
    </lineage>
</organism>
<keyword evidence="2" id="KW-0805">Transcription regulation</keyword>
<evidence type="ECO:0000313" key="9">
    <source>
        <dbReference type="Proteomes" id="UP000635606"/>
    </source>
</evidence>
<feature type="region of interest" description="Disordered" evidence="6">
    <location>
        <begin position="255"/>
        <end position="274"/>
    </location>
</feature>
<dbReference type="GO" id="GO:0006355">
    <property type="term" value="P:regulation of DNA-templated transcription"/>
    <property type="evidence" value="ECO:0007669"/>
    <property type="project" value="InterPro"/>
</dbReference>
<comment type="caution">
    <text evidence="8">The sequence shown here is derived from an EMBL/GenBank/DDBJ whole genome shotgun (WGS) entry which is preliminary data.</text>
</comment>
<dbReference type="Pfam" id="PF03704">
    <property type="entry name" value="BTAD"/>
    <property type="match status" value="1"/>
</dbReference>
<proteinExistence type="inferred from homology"/>
<feature type="DNA-binding region" description="OmpR/PhoB-type" evidence="5">
    <location>
        <begin position="1"/>
        <end position="102"/>
    </location>
</feature>
<keyword evidence="9" id="KW-1185">Reference proteome</keyword>
<dbReference type="InterPro" id="IPR016032">
    <property type="entry name" value="Sig_transdc_resp-reg_C-effctor"/>
</dbReference>
<evidence type="ECO:0000256" key="3">
    <source>
        <dbReference type="ARBA" id="ARBA00023125"/>
    </source>
</evidence>
<evidence type="ECO:0000313" key="8">
    <source>
        <dbReference type="EMBL" id="GIJ72495.1"/>
    </source>
</evidence>
<dbReference type="SMART" id="SM01043">
    <property type="entry name" value="BTAD"/>
    <property type="match status" value="1"/>
</dbReference>
<dbReference type="GO" id="GO:0003677">
    <property type="term" value="F:DNA binding"/>
    <property type="evidence" value="ECO:0007669"/>
    <property type="project" value="UniProtKB-UniRule"/>
</dbReference>
<dbReference type="PANTHER" id="PTHR35807">
    <property type="entry name" value="TRANSCRIPTIONAL REGULATOR REDD-RELATED"/>
    <property type="match status" value="1"/>
</dbReference>
<dbReference type="SUPFAM" id="SSF46894">
    <property type="entry name" value="C-terminal effector domain of the bipartite response regulators"/>
    <property type="match status" value="1"/>
</dbReference>
<dbReference type="AlphaFoldDB" id="A0A8J4A273"/>
<dbReference type="EMBL" id="BOPH01000102">
    <property type="protein sequence ID" value="GIJ72495.1"/>
    <property type="molecule type" value="Genomic_DNA"/>
</dbReference>
<dbReference type="SUPFAM" id="SSF52540">
    <property type="entry name" value="P-loop containing nucleoside triphosphate hydrolases"/>
    <property type="match status" value="1"/>
</dbReference>
<dbReference type="InterPro" id="IPR051677">
    <property type="entry name" value="AfsR-DnrI-RedD_regulator"/>
</dbReference>
<gene>
    <name evidence="8" type="ORF">Voc01_074120</name>
</gene>
<keyword evidence="4" id="KW-0804">Transcription</keyword>
<dbReference type="GO" id="GO:0000160">
    <property type="term" value="P:phosphorelay signal transduction system"/>
    <property type="evidence" value="ECO:0007669"/>
    <property type="project" value="InterPro"/>
</dbReference>
<sequence>MTGGNLRLQILGPLRIWRNGEELDPGPRQQAYLLAVLLARAGKPASINELVDLVWADRAPASATNILQKYVGALRRLLEPTVPARATGAFLRRHGSGYLFAAGADTLDVAEFRELIGAAEAAAAERRPDAALDAYLRALGLWHGPAGDGLAHGPAGMPVFAALDAEFLDACLAAADLAVTRGQPGRVLQPLYLAARMAPLNEAVHAGLALALAAAGQQAQALALLRAVRDRLAEELGVDPGPALTAAFRRVLDANPVPEPRGGRPGPAAATAPPAGRLIGRIDELSVLRRTAGSALAGGVGLGLVEGEPGVGKTSLLEEVAAGAARDGAFVVWGRCLERDVAPSMWPWVQAVGALLDALPPAARQPWHTGELGRLLAPSSSAPDRPDGDSQFRLFERAVSLVGQLSARRPVVLLVDDLQWVDAASLGLFGHLATRLPAGTAMFGALRSTAPPPGPALTRMLATVGRHPFHRRIRLGPLASSEVTELIRRETGRAPDPVVARRIHARTGGNAFFVRELARLLTADGAAARPAVPSTVRDIVRDRTGALDDGDRRLIEIAALMGRDIDVRLVAGAADLDVSRCLAHLESLESHGLVEVVSGPLDQWRFAHDLVRESVVLSTTRSDTSRFHLRIADVLAREPEPVERHAEALAHHLCSAGPLAEPKRVVEALVVAGRIAARRSAYDTADRHLDTAARLARDAGLLDLELTALTELTAVSGIHTGFVGATLDHLDRAEEVARSLGQEREATGFLLTRFLAHAQGIRLDAAGRLARRLLDHGRRSPDPVVRASGHHAWGVHQWSSGNIGAAYRNLSRSDALVRAHQDAEPLRHRLQLMTPVMLALNTALHGDLDAARGLFDAVESDAAGDPYAISVWGSFAVTAAAAAGDVAWALRAADTAIRADPTFSFTFSGAYPRLARHWARAMSGDDPAASAIEAERVIESTLVDPPRSNLATWYALLAEIQLRAGGLCAATKALDRADAFIDTYGERYAEGLVLVIRAETLHAEALHAGGDPASAVRAARRALTLSRRRGAHLFATRADRLLAELPG</sequence>
<dbReference type="Gene3D" id="1.25.40.10">
    <property type="entry name" value="Tetratricopeptide repeat domain"/>
    <property type="match status" value="2"/>
</dbReference>
<name>A0A8J4A273_9ACTN</name>
<comment type="similarity">
    <text evidence="1">Belongs to the AfsR/DnrI/RedD regulatory family.</text>
</comment>
<reference evidence="8" key="1">
    <citation type="submission" date="2021-01" db="EMBL/GenBank/DDBJ databases">
        <title>Whole genome shotgun sequence of Virgisporangium ochraceum NBRC 16418.</title>
        <authorList>
            <person name="Komaki H."/>
            <person name="Tamura T."/>
        </authorList>
    </citation>
    <scope>NUCLEOTIDE SEQUENCE</scope>
    <source>
        <strain evidence="8">NBRC 16418</strain>
    </source>
</reference>
<dbReference type="RefSeq" id="WP_203932353.1">
    <property type="nucleotide sequence ID" value="NZ_BOPH01000102.1"/>
</dbReference>
<dbReference type="InterPro" id="IPR005158">
    <property type="entry name" value="BTAD"/>
</dbReference>
<protein>
    <recommendedName>
        <fullName evidence="7">OmpR/PhoB-type domain-containing protein</fullName>
    </recommendedName>
</protein>
<dbReference type="InterPro" id="IPR011990">
    <property type="entry name" value="TPR-like_helical_dom_sf"/>
</dbReference>
<evidence type="ECO:0000259" key="7">
    <source>
        <dbReference type="PROSITE" id="PS51755"/>
    </source>
</evidence>
<keyword evidence="3 5" id="KW-0238">DNA-binding</keyword>
<accession>A0A8J4A273</accession>
<dbReference type="SUPFAM" id="SSF48452">
    <property type="entry name" value="TPR-like"/>
    <property type="match status" value="1"/>
</dbReference>
<evidence type="ECO:0000256" key="6">
    <source>
        <dbReference type="SAM" id="MobiDB-lite"/>
    </source>
</evidence>
<evidence type="ECO:0000256" key="4">
    <source>
        <dbReference type="ARBA" id="ARBA00023163"/>
    </source>
</evidence>
<dbReference type="InterPro" id="IPR027417">
    <property type="entry name" value="P-loop_NTPase"/>
</dbReference>
<dbReference type="InterPro" id="IPR001867">
    <property type="entry name" value="OmpR/PhoB-type_DNA-bd"/>
</dbReference>
<dbReference type="SMART" id="SM00862">
    <property type="entry name" value="Trans_reg_C"/>
    <property type="match status" value="1"/>
</dbReference>
<dbReference type="PANTHER" id="PTHR35807:SF1">
    <property type="entry name" value="TRANSCRIPTIONAL REGULATOR REDD"/>
    <property type="match status" value="1"/>
</dbReference>
<dbReference type="PROSITE" id="PS51755">
    <property type="entry name" value="OMPR_PHOB"/>
    <property type="match status" value="1"/>
</dbReference>
<evidence type="ECO:0000256" key="2">
    <source>
        <dbReference type="ARBA" id="ARBA00023015"/>
    </source>
</evidence>
<feature type="domain" description="OmpR/PhoB-type" evidence="7">
    <location>
        <begin position="1"/>
        <end position="102"/>
    </location>
</feature>
<dbReference type="InterPro" id="IPR041664">
    <property type="entry name" value="AAA_16"/>
</dbReference>
<dbReference type="Pfam" id="PF13191">
    <property type="entry name" value="AAA_16"/>
    <property type="match status" value="1"/>
</dbReference>
<dbReference type="InterPro" id="IPR036388">
    <property type="entry name" value="WH-like_DNA-bd_sf"/>
</dbReference>
<dbReference type="Proteomes" id="UP000635606">
    <property type="component" value="Unassembled WGS sequence"/>
</dbReference>
<dbReference type="Pfam" id="PF00486">
    <property type="entry name" value="Trans_reg_C"/>
    <property type="match status" value="1"/>
</dbReference>